<dbReference type="Proteomes" id="UP000593567">
    <property type="component" value="Unassembled WGS sequence"/>
</dbReference>
<gene>
    <name evidence="2" type="ORF">EB796_018318</name>
</gene>
<sequence length="104" mass="11562">MFANTLFKTIAYHPNECQVITSGTDRKIGYWENFDGSLIRELEGSKAGSVNGLDITADGTYFVTGGNDKLVKVSLKNPCLLLLYYMHFMVSCQLLTAFCAVCMF</sequence>
<accession>A0A7J7JCL1</accession>
<protein>
    <submittedName>
        <fullName evidence="2">WDR16</fullName>
    </submittedName>
</protein>
<proteinExistence type="predicted"/>
<keyword evidence="1" id="KW-0812">Transmembrane</keyword>
<feature type="transmembrane region" description="Helical" evidence="1">
    <location>
        <begin position="82"/>
        <end position="103"/>
    </location>
</feature>
<name>A0A7J7JCL1_BUGNE</name>
<dbReference type="SUPFAM" id="SSF50978">
    <property type="entry name" value="WD40 repeat-like"/>
    <property type="match status" value="1"/>
</dbReference>
<evidence type="ECO:0000256" key="1">
    <source>
        <dbReference type="SAM" id="Phobius"/>
    </source>
</evidence>
<dbReference type="Pfam" id="PF00400">
    <property type="entry name" value="WD40"/>
    <property type="match status" value="1"/>
</dbReference>
<keyword evidence="3" id="KW-1185">Reference proteome</keyword>
<evidence type="ECO:0000313" key="3">
    <source>
        <dbReference type="Proteomes" id="UP000593567"/>
    </source>
</evidence>
<keyword evidence="1" id="KW-0472">Membrane</keyword>
<dbReference type="EMBL" id="VXIV02002724">
    <property type="protein sequence ID" value="KAF6023376.1"/>
    <property type="molecule type" value="Genomic_DNA"/>
</dbReference>
<organism evidence="2 3">
    <name type="scientific">Bugula neritina</name>
    <name type="common">Brown bryozoan</name>
    <name type="synonym">Sertularia neritina</name>
    <dbReference type="NCBI Taxonomy" id="10212"/>
    <lineage>
        <taxon>Eukaryota</taxon>
        <taxon>Metazoa</taxon>
        <taxon>Spiralia</taxon>
        <taxon>Lophotrochozoa</taxon>
        <taxon>Bryozoa</taxon>
        <taxon>Gymnolaemata</taxon>
        <taxon>Cheilostomatida</taxon>
        <taxon>Flustrina</taxon>
        <taxon>Buguloidea</taxon>
        <taxon>Bugulidae</taxon>
        <taxon>Bugula</taxon>
    </lineage>
</organism>
<dbReference type="AlphaFoldDB" id="A0A7J7JCL1"/>
<evidence type="ECO:0000313" key="2">
    <source>
        <dbReference type="EMBL" id="KAF6023376.1"/>
    </source>
</evidence>
<dbReference type="InterPro" id="IPR015943">
    <property type="entry name" value="WD40/YVTN_repeat-like_dom_sf"/>
</dbReference>
<dbReference type="InterPro" id="IPR036322">
    <property type="entry name" value="WD40_repeat_dom_sf"/>
</dbReference>
<keyword evidence="1" id="KW-1133">Transmembrane helix</keyword>
<dbReference type="Gene3D" id="2.130.10.10">
    <property type="entry name" value="YVTN repeat-like/Quinoprotein amine dehydrogenase"/>
    <property type="match status" value="1"/>
</dbReference>
<reference evidence="2" key="1">
    <citation type="submission" date="2020-06" db="EMBL/GenBank/DDBJ databases">
        <title>Draft genome of Bugula neritina, a colonial animal packing powerful symbionts and potential medicines.</title>
        <authorList>
            <person name="Rayko M."/>
        </authorList>
    </citation>
    <scope>NUCLEOTIDE SEQUENCE [LARGE SCALE GENOMIC DNA]</scope>
    <source>
        <strain evidence="2">Kwan_BN1</strain>
    </source>
</reference>
<dbReference type="OrthoDB" id="6252103at2759"/>
<comment type="caution">
    <text evidence="2">The sequence shown here is derived from an EMBL/GenBank/DDBJ whole genome shotgun (WGS) entry which is preliminary data.</text>
</comment>
<dbReference type="InterPro" id="IPR001680">
    <property type="entry name" value="WD40_rpt"/>
</dbReference>